<dbReference type="Proteomes" id="UP000231019">
    <property type="component" value="Unassembled WGS sequence"/>
</dbReference>
<sequence length="285" mass="32209">MRLSLILTSLVLLVLQASALSSPLNSHPLSQSKNPGKHTYKTAVLPVSPEPSATATHIFPQKELPHDWQIPVQGKLTNPFGNGYWYYGIYRGGHTGIDIKATSGAPVVSASEGKVVMIHPHQDRRYGYYVVIQHGDGFYALYGHLAKIQVKQNQTLKTGETVGAVGRTGAAGYPHLHFEVMDRVPVRDGAWGYAYICRQPPKGQDLLRFNFLNLAAREMQSIRRQRPSGCGDIPLRSGLIYYNPELFFNHYEFKPWLSEFQPENEEIARWKIRQNKTLVQKRKNL</sequence>
<dbReference type="SUPFAM" id="SSF51261">
    <property type="entry name" value="Duplicated hybrid motif"/>
    <property type="match status" value="1"/>
</dbReference>
<comment type="caution">
    <text evidence="3">The sequence shown here is derived from an EMBL/GenBank/DDBJ whole genome shotgun (WGS) entry which is preliminary data.</text>
</comment>
<keyword evidence="1" id="KW-0732">Signal</keyword>
<protein>
    <recommendedName>
        <fullName evidence="2">M23ase beta-sheet core domain-containing protein</fullName>
    </recommendedName>
</protein>
<feature type="domain" description="M23ase beta-sheet core" evidence="2">
    <location>
        <begin position="93"/>
        <end position="182"/>
    </location>
</feature>
<dbReference type="AlphaFoldDB" id="A0A2M7GA22"/>
<dbReference type="GO" id="GO:0004222">
    <property type="term" value="F:metalloendopeptidase activity"/>
    <property type="evidence" value="ECO:0007669"/>
    <property type="project" value="TreeGrafter"/>
</dbReference>
<gene>
    <name evidence="3" type="ORF">COW36_02460</name>
</gene>
<dbReference type="CDD" id="cd12797">
    <property type="entry name" value="M23_peptidase"/>
    <property type="match status" value="1"/>
</dbReference>
<organism evidence="3 4">
    <name type="scientific">bacterium (Candidatus Blackallbacteria) CG17_big_fil_post_rev_8_21_14_2_50_48_46</name>
    <dbReference type="NCBI Taxonomy" id="2014261"/>
    <lineage>
        <taxon>Bacteria</taxon>
        <taxon>Candidatus Blackallbacteria</taxon>
    </lineage>
</organism>
<reference evidence="3 4" key="1">
    <citation type="submission" date="2017-09" db="EMBL/GenBank/DDBJ databases">
        <title>Depth-based differentiation of microbial function through sediment-hosted aquifers and enrichment of novel symbionts in the deep terrestrial subsurface.</title>
        <authorList>
            <person name="Probst A.J."/>
            <person name="Ladd B."/>
            <person name="Jarett J.K."/>
            <person name="Geller-Mcgrath D.E."/>
            <person name="Sieber C.M."/>
            <person name="Emerson J.B."/>
            <person name="Anantharaman K."/>
            <person name="Thomas B.C."/>
            <person name="Malmstrom R."/>
            <person name="Stieglmeier M."/>
            <person name="Klingl A."/>
            <person name="Woyke T."/>
            <person name="Ryan C.M."/>
            <person name="Banfield J.F."/>
        </authorList>
    </citation>
    <scope>NUCLEOTIDE SEQUENCE [LARGE SCALE GENOMIC DNA]</scope>
    <source>
        <strain evidence="3">CG17_big_fil_post_rev_8_21_14_2_50_48_46</strain>
    </source>
</reference>
<dbReference type="InterPro" id="IPR050570">
    <property type="entry name" value="Cell_wall_metabolism_enzyme"/>
</dbReference>
<feature type="chain" id="PRO_5014882852" description="M23ase beta-sheet core domain-containing protein" evidence="1">
    <location>
        <begin position="20"/>
        <end position="285"/>
    </location>
</feature>
<dbReference type="Pfam" id="PF01551">
    <property type="entry name" value="Peptidase_M23"/>
    <property type="match status" value="1"/>
</dbReference>
<dbReference type="PANTHER" id="PTHR21666:SF270">
    <property type="entry name" value="MUREIN HYDROLASE ACTIVATOR ENVC"/>
    <property type="match status" value="1"/>
</dbReference>
<name>A0A2M7GA22_9BACT</name>
<evidence type="ECO:0000256" key="1">
    <source>
        <dbReference type="SAM" id="SignalP"/>
    </source>
</evidence>
<dbReference type="InterPro" id="IPR016047">
    <property type="entry name" value="M23ase_b-sheet_dom"/>
</dbReference>
<dbReference type="EMBL" id="PFFQ01000006">
    <property type="protein sequence ID" value="PIW18991.1"/>
    <property type="molecule type" value="Genomic_DNA"/>
</dbReference>
<dbReference type="Gene3D" id="2.70.70.10">
    <property type="entry name" value="Glucose Permease (Domain IIA)"/>
    <property type="match status" value="1"/>
</dbReference>
<feature type="signal peptide" evidence="1">
    <location>
        <begin position="1"/>
        <end position="19"/>
    </location>
</feature>
<dbReference type="InterPro" id="IPR011055">
    <property type="entry name" value="Dup_hybrid_motif"/>
</dbReference>
<evidence type="ECO:0000313" key="3">
    <source>
        <dbReference type="EMBL" id="PIW18991.1"/>
    </source>
</evidence>
<proteinExistence type="predicted"/>
<evidence type="ECO:0000313" key="4">
    <source>
        <dbReference type="Proteomes" id="UP000231019"/>
    </source>
</evidence>
<evidence type="ECO:0000259" key="2">
    <source>
        <dbReference type="Pfam" id="PF01551"/>
    </source>
</evidence>
<accession>A0A2M7GA22</accession>
<dbReference type="PANTHER" id="PTHR21666">
    <property type="entry name" value="PEPTIDASE-RELATED"/>
    <property type="match status" value="1"/>
</dbReference>